<evidence type="ECO:0000313" key="10">
    <source>
        <dbReference type="Proteomes" id="UP001523566"/>
    </source>
</evidence>
<evidence type="ECO:0000256" key="6">
    <source>
        <dbReference type="ARBA" id="ARBA00048615"/>
    </source>
</evidence>
<keyword evidence="4" id="KW-0560">Oxidoreductase</keyword>
<dbReference type="Proteomes" id="UP001523566">
    <property type="component" value="Unassembled WGS sequence"/>
</dbReference>
<dbReference type="Gene3D" id="1.10.1040.10">
    <property type="entry name" value="N-(1-d-carboxylethyl)-l-norvaline Dehydrogenase, domain 2"/>
    <property type="match status" value="1"/>
</dbReference>
<evidence type="ECO:0000256" key="1">
    <source>
        <dbReference type="ARBA" id="ARBA00006541"/>
    </source>
</evidence>
<proteinExistence type="inferred from homology"/>
<dbReference type="PROSITE" id="PS00974">
    <property type="entry name" value="MANNITOL_DHGENASE"/>
    <property type="match status" value="1"/>
</dbReference>
<evidence type="ECO:0000256" key="5">
    <source>
        <dbReference type="ARBA" id="ARBA00023027"/>
    </source>
</evidence>
<dbReference type="RefSeq" id="WP_262067281.1">
    <property type="nucleotide sequence ID" value="NZ_JAMXOD010000029.1"/>
</dbReference>
<dbReference type="InterPro" id="IPR013328">
    <property type="entry name" value="6PGD_dom2"/>
</dbReference>
<dbReference type="PANTHER" id="PTHR43362">
    <property type="entry name" value="MANNITOL DEHYDROGENASE DSF1-RELATED"/>
    <property type="match status" value="1"/>
</dbReference>
<comment type="similarity">
    <text evidence="1">Belongs to the mannitol dehydrogenase family.</text>
</comment>
<dbReference type="Pfam" id="PF01232">
    <property type="entry name" value="Mannitol_dh"/>
    <property type="match status" value="1"/>
</dbReference>
<keyword evidence="10" id="KW-1185">Reference proteome</keyword>
<evidence type="ECO:0000259" key="8">
    <source>
        <dbReference type="Pfam" id="PF08125"/>
    </source>
</evidence>
<dbReference type="InterPro" id="IPR008927">
    <property type="entry name" value="6-PGluconate_DH-like_C_sf"/>
</dbReference>
<accession>A0ABT1ECF2</accession>
<dbReference type="SUPFAM" id="SSF51735">
    <property type="entry name" value="NAD(P)-binding Rossmann-fold domains"/>
    <property type="match status" value="1"/>
</dbReference>
<evidence type="ECO:0000256" key="3">
    <source>
        <dbReference type="ARBA" id="ARBA00016219"/>
    </source>
</evidence>
<evidence type="ECO:0000256" key="4">
    <source>
        <dbReference type="ARBA" id="ARBA00023002"/>
    </source>
</evidence>
<organism evidence="9 10">
    <name type="scientific">Aequitasia blattaphilus</name>
    <dbReference type="NCBI Taxonomy" id="2949332"/>
    <lineage>
        <taxon>Bacteria</taxon>
        <taxon>Bacillati</taxon>
        <taxon>Bacillota</taxon>
        <taxon>Clostridia</taxon>
        <taxon>Lachnospirales</taxon>
        <taxon>Lachnospiraceae</taxon>
        <taxon>Aequitasia</taxon>
    </lineage>
</organism>
<dbReference type="InterPro" id="IPR023027">
    <property type="entry name" value="Mannitol_DH_CS"/>
</dbReference>
<dbReference type="InterPro" id="IPR050988">
    <property type="entry name" value="Mannitol_DH/Oxidoreductase"/>
</dbReference>
<dbReference type="InterPro" id="IPR013118">
    <property type="entry name" value="Mannitol_DH_C"/>
</dbReference>
<protein>
    <recommendedName>
        <fullName evidence="3">Mannitol-1-phosphate 5-dehydrogenase</fullName>
        <ecNumber evidence="2">1.1.1.17</ecNumber>
    </recommendedName>
</protein>
<dbReference type="InterPro" id="IPR000669">
    <property type="entry name" value="Mannitol_DH"/>
</dbReference>
<comment type="catalytic activity">
    <reaction evidence="6">
        <text>D-mannitol 1-phosphate + NAD(+) = beta-D-fructose 6-phosphate + NADH + H(+)</text>
        <dbReference type="Rhea" id="RHEA:19661"/>
        <dbReference type="ChEBI" id="CHEBI:15378"/>
        <dbReference type="ChEBI" id="CHEBI:57540"/>
        <dbReference type="ChEBI" id="CHEBI:57634"/>
        <dbReference type="ChEBI" id="CHEBI:57945"/>
        <dbReference type="ChEBI" id="CHEBI:61381"/>
        <dbReference type="EC" id="1.1.1.17"/>
    </reaction>
</comment>
<feature type="domain" description="Mannitol dehydrogenase N-terminal" evidence="7">
    <location>
        <begin position="36"/>
        <end position="286"/>
    </location>
</feature>
<sequence>MEKNNNLVVTLSNASIGTLNEEVKTPQYNRKEVSPGIVHFGVGGFHRAHQAYYLDQLMNMGKSMDWGIIGAGLLPNDLAMRDALSSQDYLYTLVSKNAKGSWDSRVIGSIIGYMYGPDDPRALVEQMADPNIRIVSMTITEGGYNFDQITGEFIASNPAVQKDLEEGALPGTVFGYVYEALKLRKERGIRPFTVMSCDNIQGNGIAAKKAILAFAGLKDGEMADWIKAHVKFPSSMVDRITPRTEQEDIQSVSERYGFKDNWPVVTEPFFQWVLEDQFNCGRPEYELAGVQLVEDVEPYELMKLRLLNLSHQGLAYFSWLMGYRYVHDGARDPLIADYLMAYMNEDATPTLSPVPGINLDEYKKSLIERFSNSEVCDTVARLAAESSDRIPKWLMPVISHQLSKGGDIKYAAAMVASWARYAEGVDEQGNPIDVVDNAKEQVMAAAAKQEEDSLAFLRQEEFFGNLVNEPEFTKEYLWALDSLHEVGAKETLRRLLGK</sequence>
<comment type="caution">
    <text evidence="9">The sequence shown here is derived from an EMBL/GenBank/DDBJ whole genome shotgun (WGS) entry which is preliminary data.</text>
</comment>
<dbReference type="Pfam" id="PF08125">
    <property type="entry name" value="Mannitol_dh_C"/>
    <property type="match status" value="1"/>
</dbReference>
<name>A0ABT1ECF2_9FIRM</name>
<dbReference type="Gene3D" id="3.40.50.720">
    <property type="entry name" value="NAD(P)-binding Rossmann-like Domain"/>
    <property type="match status" value="1"/>
</dbReference>
<keyword evidence="5" id="KW-0520">NAD</keyword>
<evidence type="ECO:0000259" key="7">
    <source>
        <dbReference type="Pfam" id="PF01232"/>
    </source>
</evidence>
<gene>
    <name evidence="9" type="ORF">NK125_14010</name>
</gene>
<dbReference type="PANTHER" id="PTHR43362:SF1">
    <property type="entry name" value="MANNITOL DEHYDROGENASE 2-RELATED"/>
    <property type="match status" value="1"/>
</dbReference>
<dbReference type="InterPro" id="IPR036291">
    <property type="entry name" value="NAD(P)-bd_dom_sf"/>
</dbReference>
<evidence type="ECO:0000256" key="2">
    <source>
        <dbReference type="ARBA" id="ARBA00012939"/>
    </source>
</evidence>
<dbReference type="EC" id="1.1.1.17" evidence="2"/>
<dbReference type="PRINTS" id="PR00084">
    <property type="entry name" value="MTLDHDRGNASE"/>
</dbReference>
<evidence type="ECO:0000313" key="9">
    <source>
        <dbReference type="EMBL" id="MCP1103514.1"/>
    </source>
</evidence>
<feature type="domain" description="Mannitol dehydrogenase C-terminal" evidence="8">
    <location>
        <begin position="295"/>
        <end position="482"/>
    </location>
</feature>
<dbReference type="EMBL" id="JAMZFW010000029">
    <property type="protein sequence ID" value="MCP1103514.1"/>
    <property type="molecule type" value="Genomic_DNA"/>
</dbReference>
<reference evidence="9 10" key="1">
    <citation type="journal article" date="2022" name="Genome Biol. Evol.">
        <title>Host diet, physiology and behaviors set the stage for Lachnospiraceae cladogenesis.</title>
        <authorList>
            <person name="Vera-Ponce De Leon A."/>
            <person name="Schneider M."/>
            <person name="Jahnes B.C."/>
            <person name="Sadowski V."/>
            <person name="Camuy-Velez L.A."/>
            <person name="Duan J."/>
            <person name="Sabree Z.L."/>
        </authorList>
    </citation>
    <scope>NUCLEOTIDE SEQUENCE [LARGE SCALE GENOMIC DNA]</scope>
    <source>
        <strain evidence="9 10">PAL113</strain>
    </source>
</reference>
<dbReference type="SUPFAM" id="SSF48179">
    <property type="entry name" value="6-phosphogluconate dehydrogenase C-terminal domain-like"/>
    <property type="match status" value="1"/>
</dbReference>
<dbReference type="InterPro" id="IPR013131">
    <property type="entry name" value="Mannitol_DH_N"/>
</dbReference>